<protein>
    <submittedName>
        <fullName evidence="2">Uncharacterized protein</fullName>
    </submittedName>
</protein>
<accession>A0A147BAG0</accession>
<proteinExistence type="predicted"/>
<sequence length="237" mass="25138">MAPVPFSARNCLGISGWAGTASLAGPGSGLASPARSTCPWRAAGAGSHRSCPRSATSWSWMRPSPRPPAAPRPRACMIHKVQENLYLRNRKNLLQNGPSGCALCATWGRRAPWARADWCASSPPWGSSPSAGRPGCTGAALWTRTAAPGPRCAAVGRTAPGCTGAKAFHGHPWTPRCHLRLQKMSWGWASPRSQKSACSSNLLATRTFTGIARPGRRASAPGRTTALFTWTRPFSRA</sequence>
<evidence type="ECO:0000313" key="2">
    <source>
        <dbReference type="EMBL" id="JAR87757.1"/>
    </source>
</evidence>
<evidence type="ECO:0000256" key="1">
    <source>
        <dbReference type="SAM" id="MobiDB-lite"/>
    </source>
</evidence>
<organism evidence="2">
    <name type="scientific">Ixodes ricinus</name>
    <name type="common">Common tick</name>
    <name type="synonym">Acarus ricinus</name>
    <dbReference type="NCBI Taxonomy" id="34613"/>
    <lineage>
        <taxon>Eukaryota</taxon>
        <taxon>Metazoa</taxon>
        <taxon>Ecdysozoa</taxon>
        <taxon>Arthropoda</taxon>
        <taxon>Chelicerata</taxon>
        <taxon>Arachnida</taxon>
        <taxon>Acari</taxon>
        <taxon>Parasitiformes</taxon>
        <taxon>Ixodida</taxon>
        <taxon>Ixodoidea</taxon>
        <taxon>Ixodidae</taxon>
        <taxon>Ixodinae</taxon>
        <taxon>Ixodes</taxon>
    </lineage>
</organism>
<feature type="region of interest" description="Disordered" evidence="1">
    <location>
        <begin position="41"/>
        <end position="72"/>
    </location>
</feature>
<dbReference type="AlphaFoldDB" id="A0A147BAG0"/>
<dbReference type="EMBL" id="GEGO01007647">
    <property type="protein sequence ID" value="JAR87757.1"/>
    <property type="molecule type" value="Transcribed_RNA"/>
</dbReference>
<name>A0A147BAG0_IXORI</name>
<reference evidence="2" key="1">
    <citation type="journal article" date="2018" name="PLoS Negl. Trop. Dis.">
        <title>Sialome diversity of ticks revealed by RNAseq of single tick salivary glands.</title>
        <authorList>
            <person name="Perner J."/>
            <person name="Kropackova S."/>
            <person name="Kopacek P."/>
            <person name="Ribeiro J.M."/>
        </authorList>
    </citation>
    <scope>NUCLEOTIDE SEQUENCE</scope>
    <source>
        <strain evidence="2">Siblings of single egg batch collected in Ceske Budejovice</strain>
        <tissue evidence="2">Salivary glands</tissue>
    </source>
</reference>